<evidence type="ECO:0000259" key="2">
    <source>
        <dbReference type="PROSITE" id="PS50943"/>
    </source>
</evidence>
<dbReference type="GO" id="GO:0003677">
    <property type="term" value="F:DNA binding"/>
    <property type="evidence" value="ECO:0007669"/>
    <property type="project" value="InterPro"/>
</dbReference>
<dbReference type="EMBL" id="VBUT01000010">
    <property type="protein sequence ID" value="TLF74298.1"/>
    <property type="molecule type" value="Genomic_DNA"/>
</dbReference>
<dbReference type="Pfam" id="PF01381">
    <property type="entry name" value="HTH_3"/>
    <property type="match status" value="1"/>
</dbReference>
<evidence type="ECO:0000256" key="1">
    <source>
        <dbReference type="SAM" id="MobiDB-lite"/>
    </source>
</evidence>
<dbReference type="InterPro" id="IPR010982">
    <property type="entry name" value="Lambda_DNA-bd_dom_sf"/>
</dbReference>
<proteinExistence type="predicted"/>
<dbReference type="AlphaFoldDB" id="A0A5R8NF51"/>
<feature type="domain" description="HTH cro/C1-type" evidence="2">
    <location>
        <begin position="24"/>
        <end position="77"/>
    </location>
</feature>
<dbReference type="InterPro" id="IPR001387">
    <property type="entry name" value="Cro/C1-type_HTH"/>
</dbReference>
<sequence length="488" mass="53528">MALTTDREAGNEPRQSAARLSSEIKRRRELAGLSQPQLASLIGYTRQYVSHAERNKNLPSAELIHALETALNAGGELFKLWREAKADQVSRRDPGDGGEGFPDLVAEPVDSVASDRARYLLTPPGRYFAGTSTPVVVAPAVLDDGRVITTSLGALREESLGTPRRSMLLASIKTPDGNQYYGLDRRRARARLTAANPGSPLLFPPAYLLDDFTLAIMWAVTNLDDALLDDDVYLADATARLNSLEGQARSAVGRDSAADLSPVSTMWLGSDVCARHILHHASRLAGPPRFWAREQRGEEACTWLLFTHKYNYLLATADMDTDAEPVRAFCIPQDAVAASGRRERILLLLTAALIESMGIRIAICVEPEYTATPGFVLDRGRRAVVATWVNTDQIWHVDITDRKPVLTEFSDTVGWASTHSIIRMATPPQRLCALADYLSLDWTWLVERARDIANYGGGGLVPPRSRLLSLAGLERACRFLADVGRASQ</sequence>
<feature type="region of interest" description="Disordered" evidence="1">
    <location>
        <begin position="1"/>
        <end position="21"/>
    </location>
</feature>
<gene>
    <name evidence="3" type="ORF">FEK34_23160</name>
</gene>
<protein>
    <submittedName>
        <fullName evidence="3">Helix-turn-helix transcriptional regulator</fullName>
    </submittedName>
</protein>
<accession>A0A5R8NF51</accession>
<dbReference type="SMART" id="SM00530">
    <property type="entry name" value="HTH_XRE"/>
    <property type="match status" value="1"/>
</dbReference>
<comment type="caution">
    <text evidence="3">The sequence shown here is derived from an EMBL/GenBank/DDBJ whole genome shotgun (WGS) entry which is preliminary data.</text>
</comment>
<evidence type="ECO:0000313" key="3">
    <source>
        <dbReference type="EMBL" id="TLF74298.1"/>
    </source>
</evidence>
<dbReference type="CDD" id="cd00093">
    <property type="entry name" value="HTH_XRE"/>
    <property type="match status" value="1"/>
</dbReference>
<evidence type="ECO:0000313" key="4">
    <source>
        <dbReference type="Proteomes" id="UP000306378"/>
    </source>
</evidence>
<dbReference type="Proteomes" id="UP000306378">
    <property type="component" value="Unassembled WGS sequence"/>
</dbReference>
<feature type="compositionally biased region" description="Basic and acidic residues" evidence="1">
    <location>
        <begin position="1"/>
        <end position="11"/>
    </location>
</feature>
<dbReference type="PROSITE" id="PS50943">
    <property type="entry name" value="HTH_CROC1"/>
    <property type="match status" value="1"/>
</dbReference>
<dbReference type="SUPFAM" id="SSF47413">
    <property type="entry name" value="lambda repressor-like DNA-binding domains"/>
    <property type="match status" value="1"/>
</dbReference>
<dbReference type="Gene3D" id="1.10.260.40">
    <property type="entry name" value="lambda repressor-like DNA-binding domains"/>
    <property type="match status" value="1"/>
</dbReference>
<name>A0A5R8NF51_9NOCA</name>
<reference evidence="3 4" key="1">
    <citation type="submission" date="2019-05" db="EMBL/GenBank/DDBJ databases">
        <title>Genomes sequences of two Nocardia cyriacigeorgica environmental isolates, type strains Nocardia asteroides ATCC 19247 and Nocardia cyriacigeorgica DSM 44484.</title>
        <authorList>
            <person name="Vautrin F."/>
            <person name="Bergeron E."/>
            <person name="Dubost A."/>
            <person name="Abrouk D."/>
            <person name="Rodriguez Nava V."/>
            <person name="Pujic P."/>
        </authorList>
    </citation>
    <scope>NUCLEOTIDE SEQUENCE [LARGE SCALE GENOMIC DNA]</scope>
    <source>
        <strain evidence="3 4">EML 446</strain>
    </source>
</reference>
<organism evidence="3 4">
    <name type="scientific">Nocardia cyriacigeorgica</name>
    <dbReference type="NCBI Taxonomy" id="135487"/>
    <lineage>
        <taxon>Bacteria</taxon>
        <taxon>Bacillati</taxon>
        <taxon>Actinomycetota</taxon>
        <taxon>Actinomycetes</taxon>
        <taxon>Mycobacteriales</taxon>
        <taxon>Nocardiaceae</taxon>
        <taxon>Nocardia</taxon>
    </lineage>
</organism>